<feature type="compositionally biased region" description="Basic and acidic residues" evidence="1">
    <location>
        <begin position="8"/>
        <end position="18"/>
    </location>
</feature>
<dbReference type="EMBL" id="JARIHO010000028">
    <property type="protein sequence ID" value="KAJ7339143.1"/>
    <property type="molecule type" value="Genomic_DNA"/>
</dbReference>
<dbReference type="Proteomes" id="UP001218218">
    <property type="component" value="Unassembled WGS sequence"/>
</dbReference>
<evidence type="ECO:0000313" key="3">
    <source>
        <dbReference type="Proteomes" id="UP001218218"/>
    </source>
</evidence>
<evidence type="ECO:0000313" key="2">
    <source>
        <dbReference type="EMBL" id="KAJ7339143.1"/>
    </source>
</evidence>
<dbReference type="AlphaFoldDB" id="A0AAD7ELZ2"/>
<keyword evidence="3" id="KW-1185">Reference proteome</keyword>
<accession>A0AAD7ELZ2</accession>
<gene>
    <name evidence="2" type="ORF">DFH08DRAFT_812539</name>
</gene>
<name>A0AAD7ELZ2_9AGAR</name>
<sequence length="258" mass="28552">MGGEGMLAEDRDGPRQLEEGEDTPLVRFVGAPVSSAGQIAATLQAAQCELHIHCTTGTTANPRVCAPHIEPREPHAAPVLDPHQLRRMLAQALHPRYVAHSRGSDIARLGAGPRAPPPLIHASIPHACQLAPSRRPHSGACKQRRRCPLPSALMPVWKQEKNDTHLTHHDWGFRLHPLRRRPSGSREGRCELAGDCLALRSATRPGLKQGYCTYGEVSARHKVLWDGKRRCLGPKDRERVQATSRRWTEDLFFAHSAT</sequence>
<proteinExistence type="predicted"/>
<protein>
    <submittedName>
        <fullName evidence="2">Uncharacterized protein</fullName>
    </submittedName>
</protein>
<evidence type="ECO:0000256" key="1">
    <source>
        <dbReference type="SAM" id="MobiDB-lite"/>
    </source>
</evidence>
<reference evidence="2" key="1">
    <citation type="submission" date="2023-03" db="EMBL/GenBank/DDBJ databases">
        <title>Massive genome expansion in bonnet fungi (Mycena s.s.) driven by repeated elements and novel gene families across ecological guilds.</title>
        <authorList>
            <consortium name="Lawrence Berkeley National Laboratory"/>
            <person name="Harder C.B."/>
            <person name="Miyauchi S."/>
            <person name="Viragh M."/>
            <person name="Kuo A."/>
            <person name="Thoen E."/>
            <person name="Andreopoulos B."/>
            <person name="Lu D."/>
            <person name="Skrede I."/>
            <person name="Drula E."/>
            <person name="Henrissat B."/>
            <person name="Morin E."/>
            <person name="Kohler A."/>
            <person name="Barry K."/>
            <person name="LaButti K."/>
            <person name="Morin E."/>
            <person name="Salamov A."/>
            <person name="Lipzen A."/>
            <person name="Mereny Z."/>
            <person name="Hegedus B."/>
            <person name="Baldrian P."/>
            <person name="Stursova M."/>
            <person name="Weitz H."/>
            <person name="Taylor A."/>
            <person name="Grigoriev I.V."/>
            <person name="Nagy L.G."/>
            <person name="Martin F."/>
            <person name="Kauserud H."/>
        </authorList>
    </citation>
    <scope>NUCLEOTIDE SEQUENCE</scope>
    <source>
        <strain evidence="2">CBHHK002</strain>
    </source>
</reference>
<organism evidence="2 3">
    <name type="scientific">Mycena albidolilacea</name>
    <dbReference type="NCBI Taxonomy" id="1033008"/>
    <lineage>
        <taxon>Eukaryota</taxon>
        <taxon>Fungi</taxon>
        <taxon>Dikarya</taxon>
        <taxon>Basidiomycota</taxon>
        <taxon>Agaricomycotina</taxon>
        <taxon>Agaricomycetes</taxon>
        <taxon>Agaricomycetidae</taxon>
        <taxon>Agaricales</taxon>
        <taxon>Marasmiineae</taxon>
        <taxon>Mycenaceae</taxon>
        <taxon>Mycena</taxon>
    </lineage>
</organism>
<comment type="caution">
    <text evidence="2">The sequence shown here is derived from an EMBL/GenBank/DDBJ whole genome shotgun (WGS) entry which is preliminary data.</text>
</comment>
<feature type="region of interest" description="Disordered" evidence="1">
    <location>
        <begin position="1"/>
        <end position="21"/>
    </location>
</feature>